<accession>A0A179FLW6</accession>
<dbReference type="KEGG" id="pchm:VFPPC_16052"/>
<reference evidence="1 2" key="1">
    <citation type="journal article" date="2016" name="PLoS Pathog.">
        <title>Biosynthesis of antibiotic leucinostatins in bio-control fungus Purpureocillium lilacinum and their inhibition on phytophthora revealed by genome mining.</title>
        <authorList>
            <person name="Wang G."/>
            <person name="Liu Z."/>
            <person name="Lin R."/>
            <person name="Li E."/>
            <person name="Mao Z."/>
            <person name="Ling J."/>
            <person name="Yang Y."/>
            <person name="Yin W.B."/>
            <person name="Xie B."/>
        </authorList>
    </citation>
    <scope>NUCLEOTIDE SEQUENCE [LARGE SCALE GENOMIC DNA]</scope>
    <source>
        <strain evidence="1">170</strain>
    </source>
</reference>
<dbReference type="EMBL" id="LSBJ02000004">
    <property type="protein sequence ID" value="OAQ66625.1"/>
    <property type="molecule type" value="Genomic_DNA"/>
</dbReference>
<dbReference type="RefSeq" id="XP_018143712.1">
    <property type="nucleotide sequence ID" value="XM_018293805.1"/>
</dbReference>
<gene>
    <name evidence="1" type="ORF">VFPPC_16052</name>
</gene>
<evidence type="ECO:0000313" key="2">
    <source>
        <dbReference type="Proteomes" id="UP000078397"/>
    </source>
</evidence>
<sequence>MELTTNLAGTGHGSTQVMLMEFTRHFSVTMCLGRCHHVRVPQLCSMGPSKLTQVDQPPCRVSTDFSLVTSSLSGVQAEAVAGPEALPAFHVFSSFAPPGRLLESSQLDLCAVPRQSSINPLLHLRVYQCNKYCVEYLVDVRSGRHPQDPLPASSWIKATSHTPGTCSDY</sequence>
<protein>
    <submittedName>
        <fullName evidence="1">Uncharacterized protein</fullName>
    </submittedName>
</protein>
<comment type="caution">
    <text evidence="1">The sequence shown here is derived from an EMBL/GenBank/DDBJ whole genome shotgun (WGS) entry which is preliminary data.</text>
</comment>
<proteinExistence type="predicted"/>
<name>A0A179FLW6_METCM</name>
<dbReference type="Proteomes" id="UP000078397">
    <property type="component" value="Unassembled WGS sequence"/>
</dbReference>
<organism evidence="1 2">
    <name type="scientific">Pochonia chlamydosporia 170</name>
    <dbReference type="NCBI Taxonomy" id="1380566"/>
    <lineage>
        <taxon>Eukaryota</taxon>
        <taxon>Fungi</taxon>
        <taxon>Dikarya</taxon>
        <taxon>Ascomycota</taxon>
        <taxon>Pezizomycotina</taxon>
        <taxon>Sordariomycetes</taxon>
        <taxon>Hypocreomycetidae</taxon>
        <taxon>Hypocreales</taxon>
        <taxon>Clavicipitaceae</taxon>
        <taxon>Pochonia</taxon>
    </lineage>
</organism>
<keyword evidence="2" id="KW-1185">Reference proteome</keyword>
<dbReference type="GeneID" id="28857799"/>
<evidence type="ECO:0000313" key="1">
    <source>
        <dbReference type="EMBL" id="OAQ66625.1"/>
    </source>
</evidence>
<dbReference type="AlphaFoldDB" id="A0A179FLW6"/>